<dbReference type="Proteomes" id="UP001275084">
    <property type="component" value="Unassembled WGS sequence"/>
</dbReference>
<dbReference type="InterPro" id="IPR001077">
    <property type="entry name" value="COMT_C"/>
</dbReference>
<accession>A0AAJ0MEA2</accession>
<dbReference type="Gene3D" id="3.40.50.150">
    <property type="entry name" value="Vaccinia Virus protein VP39"/>
    <property type="match status" value="1"/>
</dbReference>
<evidence type="ECO:0000256" key="1">
    <source>
        <dbReference type="ARBA" id="ARBA00022603"/>
    </source>
</evidence>
<dbReference type="InterPro" id="IPR036388">
    <property type="entry name" value="WH-like_DNA-bd_sf"/>
</dbReference>
<dbReference type="InterPro" id="IPR016461">
    <property type="entry name" value="COMT-like"/>
</dbReference>
<dbReference type="GO" id="GO:0032259">
    <property type="term" value="P:methylation"/>
    <property type="evidence" value="ECO:0007669"/>
    <property type="project" value="UniProtKB-KW"/>
</dbReference>
<protein>
    <submittedName>
        <fullName evidence="6">O-methyltransferase-domain-containing protein</fullName>
    </submittedName>
</protein>
<dbReference type="AlphaFoldDB" id="A0AAJ0MEA2"/>
<keyword evidence="7" id="KW-1185">Reference proteome</keyword>
<keyword evidence="1" id="KW-0489">Methyltransferase</keyword>
<dbReference type="PROSITE" id="PS51683">
    <property type="entry name" value="SAM_OMT_II"/>
    <property type="match status" value="1"/>
</dbReference>
<dbReference type="InterPro" id="IPR029063">
    <property type="entry name" value="SAM-dependent_MTases_sf"/>
</dbReference>
<evidence type="ECO:0000256" key="2">
    <source>
        <dbReference type="ARBA" id="ARBA00022679"/>
    </source>
</evidence>
<evidence type="ECO:0000259" key="5">
    <source>
        <dbReference type="Pfam" id="PF00891"/>
    </source>
</evidence>
<keyword evidence="3" id="KW-0949">S-adenosyl-L-methionine</keyword>
<feature type="region of interest" description="Disordered" evidence="4">
    <location>
        <begin position="75"/>
        <end position="99"/>
    </location>
</feature>
<dbReference type="GO" id="GO:0008171">
    <property type="term" value="F:O-methyltransferase activity"/>
    <property type="evidence" value="ECO:0007669"/>
    <property type="project" value="InterPro"/>
</dbReference>
<dbReference type="EMBL" id="JAUIQD010000004">
    <property type="protein sequence ID" value="KAK3353286.1"/>
    <property type="molecule type" value="Genomic_DNA"/>
</dbReference>
<evidence type="ECO:0000313" key="6">
    <source>
        <dbReference type="EMBL" id="KAK3353286.1"/>
    </source>
</evidence>
<evidence type="ECO:0000313" key="7">
    <source>
        <dbReference type="Proteomes" id="UP001275084"/>
    </source>
</evidence>
<organism evidence="6 7">
    <name type="scientific">Lasiosphaeria hispida</name>
    <dbReference type="NCBI Taxonomy" id="260671"/>
    <lineage>
        <taxon>Eukaryota</taxon>
        <taxon>Fungi</taxon>
        <taxon>Dikarya</taxon>
        <taxon>Ascomycota</taxon>
        <taxon>Pezizomycotina</taxon>
        <taxon>Sordariomycetes</taxon>
        <taxon>Sordariomycetidae</taxon>
        <taxon>Sordariales</taxon>
        <taxon>Lasiosphaeriaceae</taxon>
        <taxon>Lasiosphaeria</taxon>
    </lineage>
</organism>
<feature type="domain" description="O-methyltransferase C-terminal" evidence="5">
    <location>
        <begin position="433"/>
        <end position="581"/>
    </location>
</feature>
<dbReference type="SUPFAM" id="SSF46785">
    <property type="entry name" value="Winged helix' DNA-binding domain"/>
    <property type="match status" value="1"/>
</dbReference>
<evidence type="ECO:0000256" key="3">
    <source>
        <dbReference type="ARBA" id="ARBA00022691"/>
    </source>
</evidence>
<reference evidence="6" key="1">
    <citation type="journal article" date="2023" name="Mol. Phylogenet. Evol.">
        <title>Genome-scale phylogeny and comparative genomics of the fungal order Sordariales.</title>
        <authorList>
            <person name="Hensen N."/>
            <person name="Bonometti L."/>
            <person name="Westerberg I."/>
            <person name="Brannstrom I.O."/>
            <person name="Guillou S."/>
            <person name="Cros-Aarteil S."/>
            <person name="Calhoun S."/>
            <person name="Haridas S."/>
            <person name="Kuo A."/>
            <person name="Mondo S."/>
            <person name="Pangilinan J."/>
            <person name="Riley R."/>
            <person name="LaButti K."/>
            <person name="Andreopoulos B."/>
            <person name="Lipzen A."/>
            <person name="Chen C."/>
            <person name="Yan M."/>
            <person name="Daum C."/>
            <person name="Ng V."/>
            <person name="Clum A."/>
            <person name="Steindorff A."/>
            <person name="Ohm R.A."/>
            <person name="Martin F."/>
            <person name="Silar P."/>
            <person name="Natvig D.O."/>
            <person name="Lalanne C."/>
            <person name="Gautier V."/>
            <person name="Ament-Velasquez S.L."/>
            <person name="Kruys A."/>
            <person name="Hutchinson M.I."/>
            <person name="Powell A.J."/>
            <person name="Barry K."/>
            <person name="Miller A.N."/>
            <person name="Grigoriev I.V."/>
            <person name="Debuchy R."/>
            <person name="Gladieux P."/>
            <person name="Hiltunen Thoren M."/>
            <person name="Johannesson H."/>
        </authorList>
    </citation>
    <scope>NUCLEOTIDE SEQUENCE</scope>
    <source>
        <strain evidence="6">CBS 955.72</strain>
    </source>
</reference>
<evidence type="ECO:0000256" key="4">
    <source>
        <dbReference type="SAM" id="MobiDB-lite"/>
    </source>
</evidence>
<reference evidence="6" key="2">
    <citation type="submission" date="2023-06" db="EMBL/GenBank/DDBJ databases">
        <authorList>
            <consortium name="Lawrence Berkeley National Laboratory"/>
            <person name="Haridas S."/>
            <person name="Hensen N."/>
            <person name="Bonometti L."/>
            <person name="Westerberg I."/>
            <person name="Brannstrom I.O."/>
            <person name="Guillou S."/>
            <person name="Cros-Aarteil S."/>
            <person name="Calhoun S."/>
            <person name="Kuo A."/>
            <person name="Mondo S."/>
            <person name="Pangilinan J."/>
            <person name="Riley R."/>
            <person name="Labutti K."/>
            <person name="Andreopoulos B."/>
            <person name="Lipzen A."/>
            <person name="Chen C."/>
            <person name="Yanf M."/>
            <person name="Daum C."/>
            <person name="Ng V."/>
            <person name="Clum A."/>
            <person name="Steindorff A."/>
            <person name="Ohm R."/>
            <person name="Martin F."/>
            <person name="Silar P."/>
            <person name="Natvig D."/>
            <person name="Lalanne C."/>
            <person name="Gautier V."/>
            <person name="Ament-Velasquez S.L."/>
            <person name="Kruys A."/>
            <person name="Hutchinson M.I."/>
            <person name="Powell A.J."/>
            <person name="Barry K."/>
            <person name="Miller A.N."/>
            <person name="Grigoriev I.V."/>
            <person name="Debuchy R."/>
            <person name="Gladieux P."/>
            <person name="Thoren M.H."/>
            <person name="Johannesson H."/>
        </authorList>
    </citation>
    <scope>NUCLEOTIDE SEQUENCE</scope>
    <source>
        <strain evidence="6">CBS 955.72</strain>
    </source>
</reference>
<keyword evidence="2" id="KW-0808">Transferase</keyword>
<dbReference type="PANTHER" id="PTHR43712:SF16">
    <property type="entry name" value="O-METHYLTRANSFERASE ELCB"/>
    <property type="match status" value="1"/>
</dbReference>
<comment type="caution">
    <text evidence="6">The sequence shown here is derived from an EMBL/GenBank/DDBJ whole genome shotgun (WGS) entry which is preliminary data.</text>
</comment>
<dbReference type="InterPro" id="IPR036390">
    <property type="entry name" value="WH_DNA-bd_sf"/>
</dbReference>
<dbReference type="Pfam" id="PF00891">
    <property type="entry name" value="Methyltransf_2"/>
    <property type="match status" value="1"/>
</dbReference>
<name>A0AAJ0MEA2_9PEZI</name>
<sequence length="603" mass="65304">MTPYLDTDIINGLQHSMEPAGDFVPEDALKTLKAVQDILNHYFAKCAPRSANSTITRPETHRIANNSLSDNVVETSLPNGADSKLESGFPGKGDKGNAAHNAPNAGSTMATSPPLISGLQLGAPGTENLVINSSEAAFEYSSNAMASKEAAKVPRPTDGVMIIAEPPENSKPTEHKLIHKLISSPGAKSKGPDPERLRALASTISHGVEQLTTPGNSHADLARLRTVTAALELANALRPPPEIIMSWFSNMSVVSAVRLSQDWGVFDAIPVRGVPDDTEQDITYTALAAKLHIEESLLVRIAGMLTSTSILHHIPGAPARLAHTPTSLLLRPTQPMGSMFQVMFTNVVEVSTILPSYFSTYGRAEPRGPGHIPTSFLAGRPALEYFELLNEDPARIETFMRAMSITHRNVPTTGMYDMGWVLRKAAEEPDRVVWVDVGGGDGHTLRLFCRRYPGLKGQQCVVQDLPEVVEAAGRKALGEDELEGVRWVPMNFHNEVPIKGALIYYLRHILRDYPDRTAMRILTNMASAISPGSDSRILIAEQLMETPPSSYSAFKDYSMLAIGGKERSLKQFTEIAAAAGLAVSGVFRDNGTAHAVVELKLKD</sequence>
<dbReference type="SUPFAM" id="SSF53335">
    <property type="entry name" value="S-adenosyl-L-methionine-dependent methyltransferases"/>
    <property type="match status" value="1"/>
</dbReference>
<proteinExistence type="predicted"/>
<gene>
    <name evidence="6" type="ORF">B0T25DRAFT_568493</name>
</gene>
<dbReference type="Gene3D" id="1.10.10.10">
    <property type="entry name" value="Winged helix-like DNA-binding domain superfamily/Winged helix DNA-binding domain"/>
    <property type="match status" value="1"/>
</dbReference>
<dbReference type="PANTHER" id="PTHR43712">
    <property type="entry name" value="PUTATIVE (AFU_ORTHOLOGUE AFUA_4G14580)-RELATED"/>
    <property type="match status" value="1"/>
</dbReference>